<dbReference type="Proteomes" id="UP000189966">
    <property type="component" value="Unassembled WGS sequence"/>
</dbReference>
<evidence type="ECO:0000313" key="1">
    <source>
        <dbReference type="EMBL" id="SKC30813.1"/>
    </source>
</evidence>
<protein>
    <submittedName>
        <fullName evidence="1">Uncharacterized protein</fullName>
    </submittedName>
</protein>
<dbReference type="RefSeq" id="WP_080155671.1">
    <property type="nucleotide sequence ID" value="NZ_FUZI01000001.1"/>
</dbReference>
<dbReference type="AlphaFoldDB" id="A0A1T5HVQ9"/>
<organism evidence="1 2">
    <name type="scientific">Photobacterium piscicola</name>
    <dbReference type="NCBI Taxonomy" id="1378299"/>
    <lineage>
        <taxon>Bacteria</taxon>
        <taxon>Pseudomonadati</taxon>
        <taxon>Pseudomonadota</taxon>
        <taxon>Gammaproteobacteria</taxon>
        <taxon>Vibrionales</taxon>
        <taxon>Vibrionaceae</taxon>
        <taxon>Photobacterium</taxon>
    </lineage>
</organism>
<evidence type="ECO:0000313" key="2">
    <source>
        <dbReference type="Proteomes" id="UP000189966"/>
    </source>
</evidence>
<dbReference type="OrthoDB" id="9795247at2"/>
<sequence length="136" mass="15754">MSNGNNDWSVPFSQITWFDRLLNNHSNVQSVNRSKDIFFEITRKAQGDTLKVLCLREYTMGLTMVQRAQEEFGDLDIIYIGGGWNASTTDAKQYGIDNNIGIYVSDEMSGALWKDDFWNYFKKDRDGNKVSFIREE</sequence>
<dbReference type="EMBL" id="FUZI01000001">
    <property type="protein sequence ID" value="SKC30813.1"/>
    <property type="molecule type" value="Genomic_DNA"/>
</dbReference>
<gene>
    <name evidence="1" type="ORF">CZ809_00290</name>
</gene>
<reference evidence="1 2" key="1">
    <citation type="submission" date="2017-02" db="EMBL/GenBank/DDBJ databases">
        <authorList>
            <person name="Peterson S.W."/>
        </authorList>
    </citation>
    <scope>NUCLEOTIDE SEQUENCE [LARGE SCALE GENOMIC DNA]</scope>
    <source>
        <strain evidence="2">type strain: NCCB 100098</strain>
    </source>
</reference>
<accession>A0A1T5HVQ9</accession>
<proteinExistence type="predicted"/>
<name>A0A1T5HVQ9_9GAMM</name>